<evidence type="ECO:0000256" key="7">
    <source>
        <dbReference type="ARBA" id="ARBA00023136"/>
    </source>
</evidence>
<evidence type="ECO:0000256" key="10">
    <source>
        <dbReference type="PROSITE-ProRule" id="PRU00284"/>
    </source>
</evidence>
<dbReference type="RefSeq" id="WP_178365100.1">
    <property type="nucleotide sequence ID" value="NZ_JACADJ010000003.1"/>
</dbReference>
<keyword evidence="7 11" id="KW-0472">Membrane</keyword>
<evidence type="ECO:0000259" key="12">
    <source>
        <dbReference type="PROSITE" id="PS50111"/>
    </source>
</evidence>
<dbReference type="GO" id="GO:0007165">
    <property type="term" value="P:signal transduction"/>
    <property type="evidence" value="ECO:0007669"/>
    <property type="project" value="UniProtKB-KW"/>
</dbReference>
<dbReference type="Pfam" id="PF00672">
    <property type="entry name" value="HAMP"/>
    <property type="match status" value="1"/>
</dbReference>
<accession>A0A850SQA5</accession>
<feature type="transmembrane region" description="Helical" evidence="11">
    <location>
        <begin position="297"/>
        <end position="317"/>
    </location>
</feature>
<dbReference type="Gene3D" id="3.30.450.20">
    <property type="entry name" value="PAS domain"/>
    <property type="match status" value="1"/>
</dbReference>
<evidence type="ECO:0000256" key="2">
    <source>
        <dbReference type="ARBA" id="ARBA00022475"/>
    </source>
</evidence>
<dbReference type="PANTHER" id="PTHR32089">
    <property type="entry name" value="METHYL-ACCEPTING CHEMOTAXIS PROTEIN MCPB"/>
    <property type="match status" value="1"/>
</dbReference>
<feature type="domain" description="T-SNARE coiled-coil homology" evidence="13">
    <location>
        <begin position="551"/>
        <end position="613"/>
    </location>
</feature>
<dbReference type="PROSITE" id="PS50192">
    <property type="entry name" value="T_SNARE"/>
    <property type="match status" value="1"/>
</dbReference>
<dbReference type="SUPFAM" id="SSF103190">
    <property type="entry name" value="Sensory domain-like"/>
    <property type="match status" value="1"/>
</dbReference>
<dbReference type="CDD" id="cd11386">
    <property type="entry name" value="MCP_signal"/>
    <property type="match status" value="1"/>
</dbReference>
<dbReference type="EMBL" id="JACADJ010000003">
    <property type="protein sequence ID" value="NWH03644.1"/>
    <property type="molecule type" value="Genomic_DNA"/>
</dbReference>
<keyword evidence="15" id="KW-1185">Reference proteome</keyword>
<evidence type="ECO:0000256" key="8">
    <source>
        <dbReference type="ARBA" id="ARBA00023224"/>
    </source>
</evidence>
<keyword evidence="3" id="KW-0145">Chemotaxis</keyword>
<keyword evidence="4" id="KW-0997">Cell inner membrane</keyword>
<feature type="transmembrane region" description="Helical" evidence="11">
    <location>
        <begin position="13"/>
        <end position="34"/>
    </location>
</feature>
<feature type="domain" description="Methyl-accepting transducer" evidence="12">
    <location>
        <begin position="385"/>
        <end position="628"/>
    </location>
</feature>
<evidence type="ECO:0000313" key="14">
    <source>
        <dbReference type="EMBL" id="NWH03644.1"/>
    </source>
</evidence>
<reference evidence="14 15" key="1">
    <citation type="submission" date="2020-06" db="EMBL/GenBank/DDBJ databases">
        <title>High-quality draft genome of sulfate reducer Desulfobacter latus type strain AcrS2 isolated from marine sediment.</title>
        <authorList>
            <person name="Hoppe M."/>
            <person name="Larsen C.K."/>
            <person name="Marshall I.P.G."/>
            <person name="Schramm A."/>
            <person name="Marietou A.G."/>
        </authorList>
    </citation>
    <scope>NUCLEOTIDE SEQUENCE [LARGE SCALE GENOMIC DNA]</scope>
    <source>
        <strain evidence="14 15">AcRS2</strain>
    </source>
</reference>
<organism evidence="14 15">
    <name type="scientific">Desulfobacter latus</name>
    <dbReference type="NCBI Taxonomy" id="2292"/>
    <lineage>
        <taxon>Bacteria</taxon>
        <taxon>Pseudomonadati</taxon>
        <taxon>Thermodesulfobacteriota</taxon>
        <taxon>Desulfobacteria</taxon>
        <taxon>Desulfobacterales</taxon>
        <taxon>Desulfobacteraceae</taxon>
        <taxon>Desulfobacter</taxon>
    </lineage>
</organism>
<gene>
    <name evidence="14" type="ORF">HXW94_01310</name>
</gene>
<dbReference type="GO" id="GO:0005886">
    <property type="term" value="C:plasma membrane"/>
    <property type="evidence" value="ECO:0007669"/>
    <property type="project" value="UniProtKB-SubCell"/>
</dbReference>
<protein>
    <submittedName>
        <fullName evidence="14">Methyl-accepting chemotaxis protein</fullName>
    </submittedName>
</protein>
<dbReference type="Proteomes" id="UP000553343">
    <property type="component" value="Unassembled WGS sequence"/>
</dbReference>
<dbReference type="Gene3D" id="1.10.287.950">
    <property type="entry name" value="Methyl-accepting chemotaxis protein"/>
    <property type="match status" value="1"/>
</dbReference>
<name>A0A850SQA5_9BACT</name>
<evidence type="ECO:0000313" key="15">
    <source>
        <dbReference type="Proteomes" id="UP000553343"/>
    </source>
</evidence>
<dbReference type="InterPro" id="IPR000727">
    <property type="entry name" value="T_SNARE_dom"/>
</dbReference>
<proteinExistence type="inferred from homology"/>
<evidence type="ECO:0000256" key="4">
    <source>
        <dbReference type="ARBA" id="ARBA00022519"/>
    </source>
</evidence>
<dbReference type="CDD" id="cd12912">
    <property type="entry name" value="PDC2_MCP_like"/>
    <property type="match status" value="1"/>
</dbReference>
<dbReference type="GO" id="GO:0006935">
    <property type="term" value="P:chemotaxis"/>
    <property type="evidence" value="ECO:0007669"/>
    <property type="project" value="UniProtKB-KW"/>
</dbReference>
<comment type="caution">
    <text evidence="14">The sequence shown here is derived from an EMBL/GenBank/DDBJ whole genome shotgun (WGS) entry which is preliminary data.</text>
</comment>
<evidence type="ECO:0000256" key="9">
    <source>
        <dbReference type="ARBA" id="ARBA00029447"/>
    </source>
</evidence>
<keyword evidence="5 11" id="KW-0812">Transmembrane</keyword>
<comment type="subcellular location">
    <subcellularLocation>
        <location evidence="1">Cell inner membrane</location>
        <topology evidence="1">Multi-pass membrane protein</topology>
    </subcellularLocation>
</comment>
<evidence type="ECO:0000256" key="1">
    <source>
        <dbReference type="ARBA" id="ARBA00004429"/>
    </source>
</evidence>
<comment type="similarity">
    <text evidence="9">Belongs to the methyl-accepting chemotaxis (MCP) protein family.</text>
</comment>
<dbReference type="InterPro" id="IPR004089">
    <property type="entry name" value="MCPsignal_dom"/>
</dbReference>
<dbReference type="CDD" id="cd12914">
    <property type="entry name" value="PDC1_DGC_like"/>
    <property type="match status" value="1"/>
</dbReference>
<dbReference type="Pfam" id="PF02743">
    <property type="entry name" value="dCache_1"/>
    <property type="match status" value="1"/>
</dbReference>
<evidence type="ECO:0000259" key="13">
    <source>
        <dbReference type="PROSITE" id="PS50192"/>
    </source>
</evidence>
<sequence length="665" mass="71030">MKDAKKLTLKWKLIVSGILIALIPLSVVGIFAIVKSSQAIRELAENRSLMAAQNFSTMADNYVKQEIKLAQSMAAAPVITDAMANAALGRMDALTALDNYLFLQFQKIGNGYDMFFITDSKGVLISDTDHGNSRIKKVSFSDRDYFQEARSEKISIGTPVLSKITGNPVFVVAVPLKTDSDKFAGIFALVVQLSALSDEITRTQIGKTGYPTLVDNAGNAIAHPNKDLILKVNIGVLEGMETVSKRVLNKESGVEKYQFKGTKKIAGFAHAGITEWSILVTQNEAEFMASVYMIRNMVLAAAGLFLVLTVIGVLFFVRGVMAQLGHDPAEIVRITDSIAKGDLTVRFNTGGKKITGVYENMKNMTQNLTRMFKDISEGIHTLSSSSTELSAISQQMASGSEQTSEKAGNVSAAAEEMSTSMNSVATATEQTATNLQMIVAAAEEMSATINEIAENIATGNQTTSQAVHKAEEISKKVSELGRAAADISKVTETITDISEQTNLLALNATIEAARAGQAGKGFAVVAGEIKALALQTAEATKEINSRIGNVQTATGESVSAIQEIVTIINEINKIVTSVAAAIEEQSATTQEISTNVSQAAEGVQEVNQNVNQVSTVAGEVTQDIHGVNQSAEEIRGGSIHVNNSASELSKLAESLNEMVNRFKLE</sequence>
<evidence type="ECO:0000256" key="11">
    <source>
        <dbReference type="SAM" id="Phobius"/>
    </source>
</evidence>
<dbReference type="InterPro" id="IPR029151">
    <property type="entry name" value="Sensor-like_sf"/>
</dbReference>
<dbReference type="InterPro" id="IPR033479">
    <property type="entry name" value="dCache_1"/>
</dbReference>
<keyword evidence="2" id="KW-1003">Cell membrane</keyword>
<dbReference type="SMART" id="SM00283">
    <property type="entry name" value="MA"/>
    <property type="match status" value="1"/>
</dbReference>
<dbReference type="InterPro" id="IPR003660">
    <property type="entry name" value="HAMP_dom"/>
</dbReference>
<evidence type="ECO:0000256" key="6">
    <source>
        <dbReference type="ARBA" id="ARBA00022989"/>
    </source>
</evidence>
<evidence type="ECO:0000256" key="5">
    <source>
        <dbReference type="ARBA" id="ARBA00022692"/>
    </source>
</evidence>
<keyword evidence="8 10" id="KW-0807">Transducer</keyword>
<keyword evidence="6 11" id="KW-1133">Transmembrane helix</keyword>
<dbReference type="PANTHER" id="PTHR32089:SF112">
    <property type="entry name" value="LYSOZYME-LIKE PROTEIN-RELATED"/>
    <property type="match status" value="1"/>
</dbReference>
<dbReference type="SUPFAM" id="SSF58104">
    <property type="entry name" value="Methyl-accepting chemotaxis protein (MCP) signaling domain"/>
    <property type="match status" value="1"/>
</dbReference>
<dbReference type="PROSITE" id="PS50111">
    <property type="entry name" value="CHEMOTAXIS_TRANSDUC_2"/>
    <property type="match status" value="1"/>
</dbReference>
<dbReference type="AlphaFoldDB" id="A0A850SQA5"/>
<dbReference type="Pfam" id="PF00015">
    <property type="entry name" value="MCPsignal"/>
    <property type="match status" value="1"/>
</dbReference>
<evidence type="ECO:0000256" key="3">
    <source>
        <dbReference type="ARBA" id="ARBA00022500"/>
    </source>
</evidence>